<dbReference type="AlphaFoldDB" id="A0A380QDP9"/>
<dbReference type="RefSeq" id="WP_115115694.1">
    <property type="nucleotide sequence ID" value="NZ_UHJC01000001.1"/>
</dbReference>
<evidence type="ECO:0000313" key="2">
    <source>
        <dbReference type="EMBL" id="SUP86439.1"/>
    </source>
</evidence>
<sequence>MLKHELIENMLIAVAQRQGMELDNKDLLDIRTKVAATLAAEERNRQRMTSPAYQWKKPAPRR</sequence>
<accession>A0A380QDP9</accession>
<dbReference type="Proteomes" id="UP000255087">
    <property type="component" value="Unassembled WGS sequence"/>
</dbReference>
<evidence type="ECO:0008006" key="4">
    <source>
        <dbReference type="Google" id="ProtNLM"/>
    </source>
</evidence>
<proteinExistence type="predicted"/>
<dbReference type="EMBL" id="UHJC01000001">
    <property type="protein sequence ID" value="SUP86439.1"/>
    <property type="molecule type" value="Genomic_DNA"/>
</dbReference>
<evidence type="ECO:0000313" key="3">
    <source>
        <dbReference type="Proteomes" id="UP000255087"/>
    </source>
</evidence>
<protein>
    <recommendedName>
        <fullName evidence="4">Prophage protein</fullName>
    </recommendedName>
</protein>
<evidence type="ECO:0000256" key="1">
    <source>
        <dbReference type="SAM" id="MobiDB-lite"/>
    </source>
</evidence>
<gene>
    <name evidence="2" type="ORF">NCTC8580_04239</name>
</gene>
<reference evidence="2 3" key="1">
    <citation type="submission" date="2018-06" db="EMBL/GenBank/DDBJ databases">
        <authorList>
            <consortium name="Pathogen Informatics"/>
            <person name="Doyle S."/>
        </authorList>
    </citation>
    <scope>NUCLEOTIDE SEQUENCE [LARGE SCALE GENOMIC DNA]</scope>
    <source>
        <strain evidence="2 3">NCTC8580</strain>
    </source>
</reference>
<name>A0A380QDP9_YERPU</name>
<organism evidence="2 3">
    <name type="scientific">Yersinia pseudotuberculosis</name>
    <dbReference type="NCBI Taxonomy" id="633"/>
    <lineage>
        <taxon>Bacteria</taxon>
        <taxon>Pseudomonadati</taxon>
        <taxon>Pseudomonadota</taxon>
        <taxon>Gammaproteobacteria</taxon>
        <taxon>Enterobacterales</taxon>
        <taxon>Yersiniaceae</taxon>
        <taxon>Yersinia</taxon>
    </lineage>
</organism>
<feature type="region of interest" description="Disordered" evidence="1">
    <location>
        <begin position="42"/>
        <end position="62"/>
    </location>
</feature>